<proteinExistence type="predicted"/>
<reference evidence="2 3" key="1">
    <citation type="submission" date="2017-09" db="EMBL/GenBank/DDBJ databases">
        <title>Complete genome sequence of Verrucomicrobial strain HZ-65, isolated from freshwater.</title>
        <authorList>
            <person name="Choi A."/>
        </authorList>
    </citation>
    <scope>NUCLEOTIDE SEQUENCE [LARGE SCALE GENOMIC DNA]</scope>
    <source>
        <strain evidence="2 3">HZ-65</strain>
    </source>
</reference>
<accession>A0A290Q482</accession>
<keyword evidence="3" id="KW-1185">Reference proteome</keyword>
<feature type="region of interest" description="Disordered" evidence="1">
    <location>
        <begin position="1"/>
        <end position="20"/>
    </location>
</feature>
<dbReference type="Proteomes" id="UP000217265">
    <property type="component" value="Chromosome"/>
</dbReference>
<dbReference type="AlphaFoldDB" id="A0A290Q482"/>
<dbReference type="KEGG" id="vbh:CMV30_05645"/>
<evidence type="ECO:0000256" key="1">
    <source>
        <dbReference type="SAM" id="MobiDB-lite"/>
    </source>
</evidence>
<evidence type="ECO:0000313" key="2">
    <source>
        <dbReference type="EMBL" id="ATC63479.1"/>
    </source>
</evidence>
<name>A0A290Q482_9BACT</name>
<evidence type="ECO:0000313" key="3">
    <source>
        <dbReference type="Proteomes" id="UP000217265"/>
    </source>
</evidence>
<gene>
    <name evidence="2" type="ORF">CMV30_05645</name>
</gene>
<sequence length="74" mass="8449">MLPRSEENPPPHVFSSHSLRSLNPSARSTLRAQNILRIARPRLVKTSATFAPRSHRAWHQPSRFTRCALIPRSP</sequence>
<protein>
    <submittedName>
        <fullName evidence="2">Uncharacterized protein</fullName>
    </submittedName>
</protein>
<organism evidence="2 3">
    <name type="scientific">Nibricoccus aquaticus</name>
    <dbReference type="NCBI Taxonomy" id="2576891"/>
    <lineage>
        <taxon>Bacteria</taxon>
        <taxon>Pseudomonadati</taxon>
        <taxon>Verrucomicrobiota</taxon>
        <taxon>Opitutia</taxon>
        <taxon>Opitutales</taxon>
        <taxon>Opitutaceae</taxon>
        <taxon>Nibricoccus</taxon>
    </lineage>
</organism>
<dbReference type="EMBL" id="CP023344">
    <property type="protein sequence ID" value="ATC63479.1"/>
    <property type="molecule type" value="Genomic_DNA"/>
</dbReference>